<sequence>MVSTGNTIAVFRTTMRAIFGCRKKDAQKPPSTISTPTSTAPTADVTLSCRFSSLQPPSPFKNATSCEVSSDKQDGSVISSRFRNDDLAGQAEEVRKGGNTKQEAFNAQHNYTRNIAITRHLLDVSTYSNQSTATDTSQCATAQWQLKLSPNWTEYVLVYLRLEYGTLILAQLSEELDPYIDFYQVLGHYQGIVVHFKDQKYQYWFLQQVNRVIGIQLVLSSPEWLYSVTNHEIINAFKEYSFQLVKYKKPQLMKRQKQVISLYGIPSFIPKRSLIEIFRQLGELISFRFAPTGPSTRFHVVKLQYAQREDRVNIGEGIKKLIEELKCKVVFKIKINNLPQQTPQSK</sequence>
<proteinExistence type="predicted"/>
<keyword evidence="2" id="KW-1185">Reference proteome</keyword>
<gene>
    <name evidence="1" type="ORF">KGF57_001929</name>
</gene>
<dbReference type="Proteomes" id="UP001204833">
    <property type="component" value="Unassembled WGS sequence"/>
</dbReference>
<comment type="caution">
    <text evidence="1">The sequence shown here is derived from an EMBL/GenBank/DDBJ whole genome shotgun (WGS) entry which is preliminary data.</text>
</comment>
<dbReference type="EMBL" id="JAIHNG010000088">
    <property type="protein sequence ID" value="KAI5960533.1"/>
    <property type="molecule type" value="Genomic_DNA"/>
</dbReference>
<dbReference type="AlphaFoldDB" id="A0AAD5FZG8"/>
<dbReference type="GeneID" id="76149988"/>
<name>A0AAD5FZG8_9ASCO</name>
<accession>A0AAD5FZG8</accession>
<evidence type="ECO:0000313" key="1">
    <source>
        <dbReference type="EMBL" id="KAI5960533.1"/>
    </source>
</evidence>
<reference evidence="1 2" key="1">
    <citation type="journal article" date="2022" name="DNA Res.">
        <title>Genome analysis of five recently described species of the CUG-Ser clade uncovers Candida theae as a new hybrid lineage with pathogenic potential in the Candida parapsilosis species complex.</title>
        <authorList>
            <person name="Mixao V."/>
            <person name="Del Olmo V."/>
            <person name="Hegedusova E."/>
            <person name="Saus E."/>
            <person name="Pryszcz L."/>
            <person name="Cillingova A."/>
            <person name="Nosek J."/>
            <person name="Gabaldon T."/>
        </authorList>
    </citation>
    <scope>NUCLEOTIDE SEQUENCE [LARGE SCALE GENOMIC DNA]</scope>
    <source>
        <strain evidence="1 2">CBS 12239</strain>
    </source>
</reference>
<protein>
    <submittedName>
        <fullName evidence="1">Uncharacterized protein</fullName>
    </submittedName>
</protein>
<dbReference type="RefSeq" id="XP_051609603.1">
    <property type="nucleotide sequence ID" value="XM_051751186.1"/>
</dbReference>
<evidence type="ECO:0000313" key="2">
    <source>
        <dbReference type="Proteomes" id="UP001204833"/>
    </source>
</evidence>
<organism evidence="1 2">
    <name type="scientific">Candida theae</name>
    <dbReference type="NCBI Taxonomy" id="1198502"/>
    <lineage>
        <taxon>Eukaryota</taxon>
        <taxon>Fungi</taxon>
        <taxon>Dikarya</taxon>
        <taxon>Ascomycota</taxon>
        <taxon>Saccharomycotina</taxon>
        <taxon>Pichiomycetes</taxon>
        <taxon>Debaryomycetaceae</taxon>
        <taxon>Candida/Lodderomyces clade</taxon>
        <taxon>Candida</taxon>
    </lineage>
</organism>